<comment type="caution">
    <text evidence="2">The sequence shown here is derived from an EMBL/GenBank/DDBJ whole genome shotgun (WGS) entry which is preliminary data.</text>
</comment>
<name>A0A9P5YPS3_9AGAR</name>
<accession>A0A9P5YPS3</accession>
<keyword evidence="3" id="KW-1185">Reference proteome</keyword>
<evidence type="ECO:0000313" key="2">
    <source>
        <dbReference type="EMBL" id="KAF9473224.1"/>
    </source>
</evidence>
<keyword evidence="1" id="KW-1133">Transmembrane helix</keyword>
<feature type="transmembrane region" description="Helical" evidence="1">
    <location>
        <begin position="61"/>
        <end position="80"/>
    </location>
</feature>
<keyword evidence="1" id="KW-0812">Transmembrane</keyword>
<reference evidence="2" key="1">
    <citation type="submission" date="2020-11" db="EMBL/GenBank/DDBJ databases">
        <authorList>
            <consortium name="DOE Joint Genome Institute"/>
            <person name="Ahrendt S."/>
            <person name="Riley R."/>
            <person name="Andreopoulos W."/>
            <person name="Labutti K."/>
            <person name="Pangilinan J."/>
            <person name="Ruiz-Duenas F.J."/>
            <person name="Barrasa J.M."/>
            <person name="Sanchez-Garcia M."/>
            <person name="Camarero S."/>
            <person name="Miyauchi S."/>
            <person name="Serrano A."/>
            <person name="Linde D."/>
            <person name="Babiker R."/>
            <person name="Drula E."/>
            <person name="Ayuso-Fernandez I."/>
            <person name="Pacheco R."/>
            <person name="Padilla G."/>
            <person name="Ferreira P."/>
            <person name="Barriuso J."/>
            <person name="Kellner H."/>
            <person name="Castanera R."/>
            <person name="Alfaro M."/>
            <person name="Ramirez L."/>
            <person name="Pisabarro A.G."/>
            <person name="Kuo A."/>
            <person name="Tritt A."/>
            <person name="Lipzen A."/>
            <person name="He G."/>
            <person name="Yan M."/>
            <person name="Ng V."/>
            <person name="Cullen D."/>
            <person name="Martin F."/>
            <person name="Rosso M.-N."/>
            <person name="Henrissat B."/>
            <person name="Hibbett D."/>
            <person name="Martinez A.T."/>
            <person name="Grigoriev I.V."/>
        </authorList>
    </citation>
    <scope>NUCLEOTIDE SEQUENCE</scope>
    <source>
        <strain evidence="2">CIRM-BRFM 674</strain>
    </source>
</reference>
<evidence type="ECO:0000313" key="3">
    <source>
        <dbReference type="Proteomes" id="UP000807469"/>
    </source>
</evidence>
<evidence type="ECO:0000256" key="1">
    <source>
        <dbReference type="SAM" id="Phobius"/>
    </source>
</evidence>
<sequence length="145" mass="16090">MGGVVVHVDGKVRVGDIRAHSHHARPFDCCCRTPTLNQKACPTTCLPACSETESTALEFGVYMHVVLANVCPWALLSVTWRQRCMTRWMGSAPDWTDGDRWDGRDITKRDTTREVGGWGSGVHCSCCRKKRAVNGGKKGERSLRT</sequence>
<dbReference type="EMBL" id="MU155460">
    <property type="protein sequence ID" value="KAF9473224.1"/>
    <property type="molecule type" value="Genomic_DNA"/>
</dbReference>
<dbReference type="Proteomes" id="UP000807469">
    <property type="component" value="Unassembled WGS sequence"/>
</dbReference>
<protein>
    <submittedName>
        <fullName evidence="2">Uncharacterized protein</fullName>
    </submittedName>
</protein>
<keyword evidence="1" id="KW-0472">Membrane</keyword>
<proteinExistence type="predicted"/>
<organism evidence="2 3">
    <name type="scientific">Pholiota conissans</name>
    <dbReference type="NCBI Taxonomy" id="109636"/>
    <lineage>
        <taxon>Eukaryota</taxon>
        <taxon>Fungi</taxon>
        <taxon>Dikarya</taxon>
        <taxon>Basidiomycota</taxon>
        <taxon>Agaricomycotina</taxon>
        <taxon>Agaricomycetes</taxon>
        <taxon>Agaricomycetidae</taxon>
        <taxon>Agaricales</taxon>
        <taxon>Agaricineae</taxon>
        <taxon>Strophariaceae</taxon>
        <taxon>Pholiota</taxon>
    </lineage>
</organism>
<dbReference type="AlphaFoldDB" id="A0A9P5YPS3"/>
<gene>
    <name evidence="2" type="ORF">BDN70DRAFT_404043</name>
</gene>